<dbReference type="eggNOG" id="arCOG04471">
    <property type="taxonomic scope" value="Archaea"/>
</dbReference>
<dbReference type="GO" id="GO:0005886">
    <property type="term" value="C:plasma membrane"/>
    <property type="evidence" value="ECO:0007669"/>
    <property type="project" value="UniProtKB-SubCell"/>
</dbReference>
<dbReference type="AlphaFoldDB" id="A6VG70"/>
<evidence type="ECO:0000256" key="5">
    <source>
        <dbReference type="ARBA" id="ARBA00022801"/>
    </source>
</evidence>
<feature type="transmembrane region" description="Helical" evidence="8">
    <location>
        <begin position="65"/>
        <end position="94"/>
    </location>
</feature>
<name>A6VG70_METM7</name>
<evidence type="ECO:0000256" key="1">
    <source>
        <dbReference type="ARBA" id="ARBA00004651"/>
    </source>
</evidence>
<dbReference type="InterPro" id="IPR026392">
    <property type="entry name" value="Exo/Archaeosortase_dom"/>
</dbReference>
<evidence type="ECO:0000256" key="8">
    <source>
        <dbReference type="SAM" id="Phobius"/>
    </source>
</evidence>
<sequence length="171" mass="19721">MVKWKTMNKKAKNLILDIIKFFIYSSIFYAILYQFKSFLIDIVTYQSYLMLKIVLSDVTRLDNTISISNITFLVEEPCTGIMTIALILGFVATVSKNLKEYIFGSVFCALLIYIGNIIRIIIIAVFTNNFGNGEYVHDNVSFIIIPLSIFVTILIWYKIREKLFIDIKLDG</sequence>
<protein>
    <recommendedName>
        <fullName evidence="10">Archaeosortase family protein ArtE</fullName>
    </recommendedName>
</protein>
<dbReference type="GO" id="GO:0008233">
    <property type="term" value="F:peptidase activity"/>
    <property type="evidence" value="ECO:0007669"/>
    <property type="project" value="UniProtKB-KW"/>
</dbReference>
<dbReference type="KEGG" id="mmz:MmarC7_0377"/>
<accession>A6VG70</accession>
<dbReference type="InterPro" id="IPR019127">
    <property type="entry name" value="Exosortase"/>
</dbReference>
<dbReference type="STRING" id="426368.MmarC7_0377"/>
<evidence type="ECO:0008006" key="10">
    <source>
        <dbReference type="Google" id="ProtNLM"/>
    </source>
</evidence>
<dbReference type="Pfam" id="PF09721">
    <property type="entry name" value="Exosortase_EpsH"/>
    <property type="match status" value="1"/>
</dbReference>
<feature type="transmembrane region" description="Helical" evidence="8">
    <location>
        <begin position="139"/>
        <end position="159"/>
    </location>
</feature>
<feature type="transmembrane region" description="Helical" evidence="8">
    <location>
        <begin position="21"/>
        <end position="45"/>
    </location>
</feature>
<evidence type="ECO:0000256" key="2">
    <source>
        <dbReference type="ARBA" id="ARBA00022475"/>
    </source>
</evidence>
<dbReference type="NCBIfam" id="TIGR04124">
    <property type="entry name" value="archaeo_artE"/>
    <property type="match status" value="1"/>
</dbReference>
<dbReference type="EMBL" id="CP000745">
    <property type="protein sequence ID" value="ABR65446.1"/>
    <property type="molecule type" value="Genomic_DNA"/>
</dbReference>
<dbReference type="HOGENOM" id="CLU_134207_0_0_2"/>
<keyword evidence="6 8" id="KW-1133">Transmembrane helix</keyword>
<dbReference type="InterPro" id="IPR026485">
    <property type="entry name" value="Archaeo_ArtE"/>
</dbReference>
<evidence type="ECO:0000256" key="4">
    <source>
        <dbReference type="ARBA" id="ARBA00022692"/>
    </source>
</evidence>
<gene>
    <name evidence="9" type="ordered locus">MmarC7_0377</name>
</gene>
<keyword evidence="5" id="KW-0378">Hydrolase</keyword>
<comment type="subcellular location">
    <subcellularLocation>
        <location evidence="1">Cell membrane</location>
        <topology evidence="1">Multi-pass membrane protein</topology>
    </subcellularLocation>
</comment>
<keyword evidence="3" id="KW-0645">Protease</keyword>
<organism evidence="9">
    <name type="scientific">Methanococcus maripaludis (strain C7 / ATCC BAA-1331)</name>
    <dbReference type="NCBI Taxonomy" id="426368"/>
    <lineage>
        <taxon>Archaea</taxon>
        <taxon>Methanobacteriati</taxon>
        <taxon>Methanobacteriota</taxon>
        <taxon>Methanomada group</taxon>
        <taxon>Methanococci</taxon>
        <taxon>Methanococcales</taxon>
        <taxon>Methanococcaceae</taxon>
        <taxon>Methanococcus</taxon>
    </lineage>
</organism>
<evidence type="ECO:0000313" key="9">
    <source>
        <dbReference type="EMBL" id="ABR65446.1"/>
    </source>
</evidence>
<evidence type="ECO:0000256" key="6">
    <source>
        <dbReference type="ARBA" id="ARBA00022989"/>
    </source>
</evidence>
<evidence type="ECO:0000256" key="7">
    <source>
        <dbReference type="ARBA" id="ARBA00023136"/>
    </source>
</evidence>
<dbReference type="OrthoDB" id="60697at2157"/>
<dbReference type="NCBIfam" id="TIGR04178">
    <property type="entry name" value="exo_archaeo"/>
    <property type="match status" value="1"/>
</dbReference>
<keyword evidence="7 8" id="KW-0472">Membrane</keyword>
<dbReference type="GO" id="GO:0006508">
    <property type="term" value="P:proteolysis"/>
    <property type="evidence" value="ECO:0007669"/>
    <property type="project" value="UniProtKB-KW"/>
</dbReference>
<proteinExistence type="predicted"/>
<keyword evidence="2" id="KW-1003">Cell membrane</keyword>
<keyword evidence="4 8" id="KW-0812">Transmembrane</keyword>
<reference evidence="9" key="1">
    <citation type="submission" date="2007-06" db="EMBL/GenBank/DDBJ databases">
        <title>Complete sequence of Methanococcus maripaludis C7.</title>
        <authorList>
            <consortium name="US DOE Joint Genome Institute"/>
            <person name="Copeland A."/>
            <person name="Lucas S."/>
            <person name="Lapidus A."/>
            <person name="Barry K."/>
            <person name="Glavina del Rio T."/>
            <person name="Dalin E."/>
            <person name="Tice H."/>
            <person name="Pitluck S."/>
            <person name="Clum A."/>
            <person name="Schmutz J."/>
            <person name="Larimer F."/>
            <person name="Land M."/>
            <person name="Hauser L."/>
            <person name="Kyrpides N."/>
            <person name="Anderson I."/>
            <person name="Sieprawska-Lupa M."/>
            <person name="Whitman W.B."/>
            <person name="Richardson P."/>
        </authorList>
    </citation>
    <scope>NUCLEOTIDE SEQUENCE [LARGE SCALE GENOMIC DNA]</scope>
    <source>
        <strain evidence="9">C7</strain>
    </source>
</reference>
<evidence type="ECO:0000256" key="3">
    <source>
        <dbReference type="ARBA" id="ARBA00022670"/>
    </source>
</evidence>
<feature type="transmembrane region" description="Helical" evidence="8">
    <location>
        <begin position="101"/>
        <end position="127"/>
    </location>
</feature>